<dbReference type="CDD" id="cd01454">
    <property type="entry name" value="vWA_norD_type"/>
    <property type="match status" value="1"/>
</dbReference>
<dbReference type="RefSeq" id="WP_035190061.1">
    <property type="nucleotide sequence ID" value="NZ_CCCS020000001.1"/>
</dbReference>
<reference evidence="2" key="1">
    <citation type="submission" date="2014-03" db="EMBL/GenBank/DDBJ databases">
        <authorList>
            <person name="Genoscope - CEA"/>
        </authorList>
    </citation>
    <scope>NUCLEOTIDE SEQUENCE [LARGE SCALE GENOMIC DNA]</scope>
    <source>
        <strain evidence="2">CF27</strain>
    </source>
</reference>
<keyword evidence="4" id="KW-1185">Reference proteome</keyword>
<sequence>MKRLEDYAELLEVFGEESQAVLQSNWQEAARIFSPAGLDQYLDGAMGMRSLGKGDGLVSSYLDAAPHVAREVGEDAVWELVGAVMKMASKTSGAVLEAVLSTSPTAANRLADLELFKSYLGMLDRLLAQVPRAVRPMLENIDQLFGYLTLGGLRRWALWGAHAHRTDFAAQIAYFSLKSPEALAMLQQERKGTLFVDIQRRLRMYLRALWGRDFFLRPTSGDFEDREGYRPYIEGIFIHLPDAYDDWEGIDGMIRYRAVAAHAAAHVAYMQKAISAEALNPEQMAVIGLFEDARVEALAMRAFPGIRAIWLPFHTAVAGPVASMGELFSRLARAIIDPAYEDGNAWVQEGRLAFMAAEARWDDPQLSWDLGVRLADSLRKEKVTYHARTDIPDVLYRDDNRYIWEFEEVDWEHEATILPGAQVRKYVNVMEMVNEVDTELAGDDAQEVWVLQSELFPYEDMGLSYNQTEGKEPLSDPFHYAEWDYQIQACRPHWATVLERRPRMGDVNGVREVLEKYKPVSSRLKYLIEALQPQGVQRLRKQEDGDEIDMEAALRALVDIRMGLAPDTRIHMRTLRKLRDLGVLVLMDLSESTNDKVYGSEDTILQLTRDATALLADAMNRIGDPFAIHGFHSDGRHDVAYYRFKDFDEAYGDEAMGRIAGMTGKFSTRMGAALRHAGHYLRQQRQSKKLLLVITDGEPADIDVRDPQYLRHDAKRAVEELQRDGVITYCLSLDPHADEYVSRIFGARNYQVIDHVERLPERLPMLYAGLTQ</sequence>
<dbReference type="EMBL" id="CCCS020000001">
    <property type="protein sequence ID" value="CDQ12190.1"/>
    <property type="molecule type" value="Genomic_DNA"/>
</dbReference>
<dbReference type="PANTHER" id="PTHR41248:SF1">
    <property type="entry name" value="NORD PROTEIN"/>
    <property type="match status" value="1"/>
</dbReference>
<dbReference type="Proteomes" id="UP000193925">
    <property type="component" value="Chromosome AFERRI"/>
</dbReference>
<evidence type="ECO:0000313" key="4">
    <source>
        <dbReference type="Proteomes" id="UP000193925"/>
    </source>
</evidence>
<dbReference type="InterPro" id="IPR051928">
    <property type="entry name" value="NorD/CobT"/>
</dbReference>
<dbReference type="Pfam" id="PF00092">
    <property type="entry name" value="VWA"/>
    <property type="match status" value="1"/>
</dbReference>
<dbReference type="PROSITE" id="PS50234">
    <property type="entry name" value="VWFA"/>
    <property type="match status" value="1"/>
</dbReference>
<evidence type="ECO:0000259" key="1">
    <source>
        <dbReference type="PROSITE" id="PS50234"/>
    </source>
</evidence>
<dbReference type="EMBL" id="LT841305">
    <property type="protein sequence ID" value="SMH65264.1"/>
    <property type="molecule type" value="Genomic_DNA"/>
</dbReference>
<protein>
    <submittedName>
        <fullName evidence="2">Rubisco activation protein CbbO</fullName>
    </submittedName>
    <submittedName>
        <fullName evidence="3">von Willebrand factor type A</fullName>
    </submittedName>
</protein>
<name>A0A060UUT3_9PROT</name>
<reference evidence="3 4" key="3">
    <citation type="submission" date="2017-03" db="EMBL/GenBank/DDBJ databases">
        <authorList>
            <person name="Regsiter A."/>
            <person name="William W."/>
        </authorList>
    </citation>
    <scope>NUCLEOTIDE SEQUENCE [LARGE SCALE GENOMIC DNA]</scope>
    <source>
        <strain evidence="3">PRJEB5721</strain>
    </source>
</reference>
<dbReference type="AlphaFoldDB" id="A0A060UUT3"/>
<dbReference type="PANTHER" id="PTHR41248">
    <property type="entry name" value="NORD PROTEIN"/>
    <property type="match status" value="1"/>
</dbReference>
<proteinExistence type="predicted"/>
<gene>
    <name evidence="2" type="primary">cbbO</name>
    <name evidence="2" type="ORF">AFERRI_10013</name>
    <name evidence="3" type="ORF">AFERRI_20045</name>
</gene>
<dbReference type="SMART" id="SM00327">
    <property type="entry name" value="VWA"/>
    <property type="match status" value="1"/>
</dbReference>
<evidence type="ECO:0000313" key="2">
    <source>
        <dbReference type="EMBL" id="CDQ12190.1"/>
    </source>
</evidence>
<accession>A0A060UUT3</accession>
<dbReference type="InterPro" id="IPR036465">
    <property type="entry name" value="vWFA_dom_sf"/>
</dbReference>
<dbReference type="SUPFAM" id="SSF53300">
    <property type="entry name" value="vWA-like"/>
    <property type="match status" value="1"/>
</dbReference>
<reference evidence="2" key="2">
    <citation type="submission" date="2014-07" db="EMBL/GenBank/DDBJ databases">
        <title>Initial genome analysis of the psychrotolerant acidophile Acidithiobacillus ferrivorans CF27: insights into iron and sulfur oxidation pathways and into biofilm formation.</title>
        <authorList>
            <person name="Talla E."/>
            <person name="Hedrich S."/>
            <person name="Mangenot S."/>
            <person name="Ji B."/>
            <person name="Johnson D.B."/>
            <person name="Barbe V."/>
            <person name="Bonnefoy V."/>
        </authorList>
    </citation>
    <scope>NUCLEOTIDE SEQUENCE [LARGE SCALE GENOMIC DNA]</scope>
    <source>
        <strain evidence="2">CF27</strain>
    </source>
</reference>
<organism evidence="2">
    <name type="scientific">Acidithiobacillus ferrivorans</name>
    <dbReference type="NCBI Taxonomy" id="160808"/>
    <lineage>
        <taxon>Bacteria</taxon>
        <taxon>Pseudomonadati</taxon>
        <taxon>Pseudomonadota</taxon>
        <taxon>Acidithiobacillia</taxon>
        <taxon>Acidithiobacillales</taxon>
        <taxon>Acidithiobacillaceae</taxon>
        <taxon>Acidithiobacillus</taxon>
    </lineage>
</organism>
<dbReference type="InterPro" id="IPR002035">
    <property type="entry name" value="VWF_A"/>
</dbReference>
<dbReference type="Gene3D" id="3.40.50.410">
    <property type="entry name" value="von Willebrand factor, type A domain"/>
    <property type="match status" value="1"/>
</dbReference>
<feature type="domain" description="VWFA" evidence="1">
    <location>
        <begin position="582"/>
        <end position="770"/>
    </location>
</feature>
<evidence type="ECO:0000313" key="3">
    <source>
        <dbReference type="EMBL" id="SMH65264.1"/>
    </source>
</evidence>